<protein>
    <recommendedName>
        <fullName evidence="7">2-C-methyl-D-erythritol 4-phosphate cytidylyltransferase</fullName>
        <ecNumber evidence="7">2.7.7.60</ecNumber>
    </recommendedName>
    <alternativeName>
        <fullName evidence="7">4-diphosphocytidyl-2C-methyl-D-erythritol synthase</fullName>
    </alternativeName>
    <alternativeName>
        <fullName evidence="7">MEP cytidylyltransferase</fullName>
        <shortName evidence="7">MCT</shortName>
    </alternativeName>
</protein>
<evidence type="ECO:0000256" key="1">
    <source>
        <dbReference type="ARBA" id="ARBA00001282"/>
    </source>
</evidence>
<feature type="region of interest" description="Disordered" evidence="8">
    <location>
        <begin position="202"/>
        <end position="221"/>
    </location>
</feature>
<dbReference type="InterPro" id="IPR050088">
    <property type="entry name" value="IspD/TarI_cytidylyltransf_bact"/>
</dbReference>
<gene>
    <name evidence="7 9" type="primary">ispD</name>
    <name evidence="9" type="ORF">JD276_13055</name>
</gene>
<evidence type="ECO:0000313" key="9">
    <source>
        <dbReference type="EMBL" id="MBK0419959.1"/>
    </source>
</evidence>
<dbReference type="PROSITE" id="PS01295">
    <property type="entry name" value="ISPD"/>
    <property type="match status" value="1"/>
</dbReference>
<comment type="caution">
    <text evidence="9">The sequence shown here is derived from an EMBL/GenBank/DDBJ whole genome shotgun (WGS) entry which is preliminary data.</text>
</comment>
<evidence type="ECO:0000256" key="8">
    <source>
        <dbReference type="SAM" id="MobiDB-lite"/>
    </source>
</evidence>
<feature type="site" description="Transition state stabilizer" evidence="7">
    <location>
        <position position="42"/>
    </location>
</feature>
<dbReference type="InterPro" id="IPR001228">
    <property type="entry name" value="IspD"/>
</dbReference>
<keyword evidence="10" id="KW-1185">Reference proteome</keyword>
<dbReference type="AlphaFoldDB" id="A0A934UUW7"/>
<dbReference type="InterPro" id="IPR034683">
    <property type="entry name" value="IspD/TarI"/>
</dbReference>
<evidence type="ECO:0000256" key="3">
    <source>
        <dbReference type="ARBA" id="ARBA00009789"/>
    </source>
</evidence>
<evidence type="ECO:0000256" key="4">
    <source>
        <dbReference type="ARBA" id="ARBA00022679"/>
    </source>
</evidence>
<dbReference type="Gene3D" id="3.90.550.10">
    <property type="entry name" value="Spore Coat Polysaccharide Biosynthesis Protein SpsA, Chain A"/>
    <property type="match status" value="1"/>
</dbReference>
<evidence type="ECO:0000256" key="5">
    <source>
        <dbReference type="ARBA" id="ARBA00022695"/>
    </source>
</evidence>
<dbReference type="EC" id="2.7.7.60" evidence="7"/>
<dbReference type="PANTHER" id="PTHR32125">
    <property type="entry name" value="2-C-METHYL-D-ERYTHRITOL 4-PHOSPHATE CYTIDYLYLTRANSFERASE, CHLOROPLASTIC"/>
    <property type="match status" value="1"/>
</dbReference>
<feature type="region of interest" description="Disordered" evidence="8">
    <location>
        <begin position="259"/>
        <end position="303"/>
    </location>
</feature>
<dbReference type="FunFam" id="3.90.550.10:FF:000003">
    <property type="entry name" value="2-C-methyl-D-erythritol 4-phosphate cytidylyltransferase"/>
    <property type="match status" value="1"/>
</dbReference>
<sequence length="303" mass="31967">MSGTRTSDADQEQIQTPHPLPSLGVVLVAAGNGERLGAGVPKAFVELDGRSLLEHGIRTILALEHPGQLVVVVPRARAAEALAVSHGLGAGQTRWRVSVVSGGRERHESVRFGLGALHDSVDTVLVHDAARPLAPAELFERVIAEVHRTGDSVIPALPVSDTLKQVDDAGVVHETVDRSSLVAVQTPQGFPRETLVAAHETAQLQEDEPGAQAPPTDDGEVVQRAGGTVRTVSGEMRAHKLTAPHDLLLLEALLAAEAARDEDRRGDARRGSPEREPAPGRRAGRRGRHGSGPSHRASGGGQR</sequence>
<dbReference type="GO" id="GO:0019288">
    <property type="term" value="P:isopentenyl diphosphate biosynthetic process, methylerythritol 4-phosphate pathway"/>
    <property type="evidence" value="ECO:0007669"/>
    <property type="project" value="UniProtKB-UniRule"/>
</dbReference>
<evidence type="ECO:0000256" key="2">
    <source>
        <dbReference type="ARBA" id="ARBA00004787"/>
    </source>
</evidence>
<evidence type="ECO:0000256" key="6">
    <source>
        <dbReference type="ARBA" id="ARBA00023229"/>
    </source>
</evidence>
<dbReference type="Pfam" id="PF01128">
    <property type="entry name" value="IspD"/>
    <property type="match status" value="1"/>
</dbReference>
<dbReference type="Proteomes" id="UP000608530">
    <property type="component" value="Unassembled WGS sequence"/>
</dbReference>
<dbReference type="CDD" id="cd02516">
    <property type="entry name" value="CDP-ME_synthetase"/>
    <property type="match status" value="1"/>
</dbReference>
<dbReference type="EMBL" id="JAEHOH010000019">
    <property type="protein sequence ID" value="MBK0419959.1"/>
    <property type="molecule type" value="Genomic_DNA"/>
</dbReference>
<organism evidence="9 10">
    <name type="scientific">Leucobacter chromiisoli</name>
    <dbReference type="NCBI Taxonomy" id="2796471"/>
    <lineage>
        <taxon>Bacteria</taxon>
        <taxon>Bacillati</taxon>
        <taxon>Actinomycetota</taxon>
        <taxon>Actinomycetes</taxon>
        <taxon>Micrococcales</taxon>
        <taxon>Microbacteriaceae</taxon>
        <taxon>Leucobacter</taxon>
    </lineage>
</organism>
<keyword evidence="4 7" id="KW-0808">Transferase</keyword>
<feature type="site" description="Positions MEP for the nucleophilic attack" evidence="7">
    <location>
        <position position="178"/>
    </location>
</feature>
<feature type="compositionally biased region" description="Basic and acidic residues" evidence="8">
    <location>
        <begin position="259"/>
        <end position="279"/>
    </location>
</feature>
<dbReference type="GO" id="GO:0050518">
    <property type="term" value="F:2-C-methyl-D-erythritol 4-phosphate cytidylyltransferase activity"/>
    <property type="evidence" value="ECO:0007669"/>
    <property type="project" value="UniProtKB-UniRule"/>
</dbReference>
<comment type="pathway">
    <text evidence="2 7">Isoprenoid biosynthesis; isopentenyl diphosphate biosynthesis via DXP pathway; isopentenyl diphosphate from 1-deoxy-D-xylulose 5-phosphate: step 2/6.</text>
</comment>
<proteinExistence type="inferred from homology"/>
<name>A0A934UUW7_9MICO</name>
<feature type="site" description="Positions MEP for the nucleophilic attack" evidence="7">
    <location>
        <position position="240"/>
    </location>
</feature>
<evidence type="ECO:0000256" key="7">
    <source>
        <dbReference type="HAMAP-Rule" id="MF_00108"/>
    </source>
</evidence>
<dbReference type="NCBIfam" id="TIGR00453">
    <property type="entry name" value="ispD"/>
    <property type="match status" value="1"/>
</dbReference>
<dbReference type="PANTHER" id="PTHR32125:SF4">
    <property type="entry name" value="2-C-METHYL-D-ERYTHRITOL 4-PHOSPHATE CYTIDYLYLTRANSFERASE, CHLOROPLASTIC"/>
    <property type="match status" value="1"/>
</dbReference>
<keyword evidence="5 7" id="KW-0548">Nucleotidyltransferase</keyword>
<dbReference type="InterPro" id="IPR018294">
    <property type="entry name" value="ISPD_synthase_CS"/>
</dbReference>
<reference evidence="9" key="1">
    <citation type="submission" date="2020-12" db="EMBL/GenBank/DDBJ databases">
        <title>Leucobacter sp. CAS1, isolated from Chromium sludge.</title>
        <authorList>
            <person name="Xu Z."/>
        </authorList>
    </citation>
    <scope>NUCLEOTIDE SEQUENCE</scope>
    <source>
        <strain evidence="9">CSA1</strain>
    </source>
</reference>
<dbReference type="SUPFAM" id="SSF53448">
    <property type="entry name" value="Nucleotide-diphospho-sugar transferases"/>
    <property type="match status" value="1"/>
</dbReference>
<comment type="similarity">
    <text evidence="3 7">Belongs to the IspD/TarI cytidylyltransferase family. IspD subfamily.</text>
</comment>
<comment type="function">
    <text evidence="7">Catalyzes the formation of 4-diphosphocytidyl-2-C-methyl-D-erythritol from CTP and 2-C-methyl-D-erythritol 4-phosphate (MEP).</text>
</comment>
<comment type="catalytic activity">
    <reaction evidence="1 7">
        <text>2-C-methyl-D-erythritol 4-phosphate + CTP + H(+) = 4-CDP-2-C-methyl-D-erythritol + diphosphate</text>
        <dbReference type="Rhea" id="RHEA:13429"/>
        <dbReference type="ChEBI" id="CHEBI:15378"/>
        <dbReference type="ChEBI" id="CHEBI:33019"/>
        <dbReference type="ChEBI" id="CHEBI:37563"/>
        <dbReference type="ChEBI" id="CHEBI:57823"/>
        <dbReference type="ChEBI" id="CHEBI:58262"/>
        <dbReference type="EC" id="2.7.7.60"/>
    </reaction>
</comment>
<dbReference type="HAMAP" id="MF_00108">
    <property type="entry name" value="IspD"/>
    <property type="match status" value="1"/>
</dbReference>
<keyword evidence="6 7" id="KW-0414">Isoprene biosynthesis</keyword>
<evidence type="ECO:0000313" key="10">
    <source>
        <dbReference type="Proteomes" id="UP000608530"/>
    </source>
</evidence>
<feature type="site" description="Transition state stabilizer" evidence="7">
    <location>
        <position position="35"/>
    </location>
</feature>
<dbReference type="InterPro" id="IPR029044">
    <property type="entry name" value="Nucleotide-diphossugar_trans"/>
</dbReference>
<accession>A0A934UUW7</accession>